<accession>A0AAP0DW25</accession>
<sequence length="401" mass="44859">MRVREYVLRGDGAGRAWVVGILSLRWVKGGGEEMGRELVFANWAVWPEWLVGLFCELGCLARDLLGFNFFGGFRGTGDMVGFFEKGEERGDRGVSGARVEPGLEKGDGCRGRVTDGGGGFFEEEVLICCIVTVQNYTGDLEKLGKCEQFFLELMKVPRMEAKLNIFLFKIQFSSQLEDLKKNLNLVNSACEEVRKSVRLKEIMKRLLYVGNTLNQGTARGAAVGFKLDSLLKLTDTRAQVGRMTLMHYLCKLLANRSPSLLEFQDDLVSLEAAAKIQLKTLADEMLALTTGLRKAKQELDASANDGPVSEGFHKALKEFIDYAEAEVKNASNFYSIVGKNADGLALYFGEDPKRCPFEQATRILYDFVRLFTKCHEENLKQDEERKKAGEETEMEKAKGVE</sequence>
<organism evidence="5 6">
    <name type="scientific">Deinandra increscens subsp. villosa</name>
    <dbReference type="NCBI Taxonomy" id="3103831"/>
    <lineage>
        <taxon>Eukaryota</taxon>
        <taxon>Viridiplantae</taxon>
        <taxon>Streptophyta</taxon>
        <taxon>Embryophyta</taxon>
        <taxon>Tracheophyta</taxon>
        <taxon>Spermatophyta</taxon>
        <taxon>Magnoliopsida</taxon>
        <taxon>eudicotyledons</taxon>
        <taxon>Gunneridae</taxon>
        <taxon>Pentapetalae</taxon>
        <taxon>asterids</taxon>
        <taxon>campanulids</taxon>
        <taxon>Asterales</taxon>
        <taxon>Asteraceae</taxon>
        <taxon>Asteroideae</taxon>
        <taxon>Heliantheae alliance</taxon>
        <taxon>Madieae</taxon>
        <taxon>Madiinae</taxon>
        <taxon>Deinandra</taxon>
    </lineage>
</organism>
<dbReference type="PROSITE" id="PS51444">
    <property type="entry name" value="FH2"/>
    <property type="match status" value="1"/>
</dbReference>
<dbReference type="InterPro" id="IPR051144">
    <property type="entry name" value="Formin_homology_domain"/>
</dbReference>
<dbReference type="Gene3D" id="1.20.58.2220">
    <property type="entry name" value="Formin, FH2 domain"/>
    <property type="match status" value="1"/>
</dbReference>
<evidence type="ECO:0000256" key="1">
    <source>
        <dbReference type="ARBA" id="ARBA00006468"/>
    </source>
</evidence>
<dbReference type="AlphaFoldDB" id="A0AAP0DW25"/>
<evidence type="ECO:0000256" key="3">
    <source>
        <dbReference type="SAM" id="MobiDB-lite"/>
    </source>
</evidence>
<dbReference type="InterPro" id="IPR015425">
    <property type="entry name" value="FH2_Formin"/>
</dbReference>
<evidence type="ECO:0000313" key="6">
    <source>
        <dbReference type="Proteomes" id="UP001408789"/>
    </source>
</evidence>
<proteinExistence type="inferred from homology"/>
<comment type="similarity">
    <text evidence="1">Belongs to the formin-like family. Class-II subfamily.</text>
</comment>
<dbReference type="PANTHER" id="PTHR45733">
    <property type="entry name" value="FORMIN-J"/>
    <property type="match status" value="1"/>
</dbReference>
<comment type="caution">
    <text evidence="5">The sequence shown here is derived from an EMBL/GenBank/DDBJ whole genome shotgun (WGS) entry which is preliminary data.</text>
</comment>
<dbReference type="Proteomes" id="UP001408789">
    <property type="component" value="Unassembled WGS sequence"/>
</dbReference>
<evidence type="ECO:0000256" key="2">
    <source>
        <dbReference type="RuleBase" id="RU361260"/>
    </source>
</evidence>
<evidence type="ECO:0000313" key="5">
    <source>
        <dbReference type="EMBL" id="KAK9080420.1"/>
    </source>
</evidence>
<reference evidence="5 6" key="1">
    <citation type="submission" date="2024-04" db="EMBL/GenBank/DDBJ databases">
        <title>The reference genome of an endangered Asteraceae, Deinandra increscens subsp. villosa, native to the Central Coast of California.</title>
        <authorList>
            <person name="Guilliams M."/>
            <person name="Hasenstab-Lehman K."/>
            <person name="Meyer R."/>
            <person name="Mcevoy S."/>
        </authorList>
    </citation>
    <scope>NUCLEOTIDE SEQUENCE [LARGE SCALE GENOMIC DNA]</scope>
    <source>
        <tissue evidence="5">Leaf</tissue>
    </source>
</reference>
<gene>
    <name evidence="5" type="ORF">SSX86_000178</name>
</gene>
<feature type="domain" description="FH2" evidence="4">
    <location>
        <begin position="1"/>
        <end position="397"/>
    </location>
</feature>
<feature type="region of interest" description="Disordered" evidence="3">
    <location>
        <begin position="379"/>
        <end position="401"/>
    </location>
</feature>
<dbReference type="PANTHER" id="PTHR45733:SF28">
    <property type="entry name" value="FORMIN-LIKE PROTEIN"/>
    <property type="match status" value="1"/>
</dbReference>
<dbReference type="SUPFAM" id="SSF101447">
    <property type="entry name" value="Formin homology 2 domain (FH2 domain)"/>
    <property type="match status" value="1"/>
</dbReference>
<name>A0AAP0DW25_9ASTR</name>
<keyword evidence="6" id="KW-1185">Reference proteome</keyword>
<dbReference type="Pfam" id="PF02181">
    <property type="entry name" value="FH2"/>
    <property type="match status" value="1"/>
</dbReference>
<dbReference type="InterPro" id="IPR042201">
    <property type="entry name" value="FH2_Formin_sf"/>
</dbReference>
<dbReference type="SMART" id="SM00498">
    <property type="entry name" value="FH2"/>
    <property type="match status" value="1"/>
</dbReference>
<protein>
    <recommendedName>
        <fullName evidence="2">Formin-like protein</fullName>
    </recommendedName>
</protein>
<evidence type="ECO:0000259" key="4">
    <source>
        <dbReference type="PROSITE" id="PS51444"/>
    </source>
</evidence>
<dbReference type="EMBL" id="JBCNJP010000002">
    <property type="protein sequence ID" value="KAK9080420.1"/>
    <property type="molecule type" value="Genomic_DNA"/>
</dbReference>